<comment type="similarity">
    <text evidence="2">Belongs to the Necrosis inducing protein (NPP1) family.</text>
</comment>
<evidence type="ECO:0000256" key="1">
    <source>
        <dbReference type="ARBA" id="ARBA00004613"/>
    </source>
</evidence>
<evidence type="ECO:0000256" key="4">
    <source>
        <dbReference type="ARBA" id="ARBA00023026"/>
    </source>
</evidence>
<dbReference type="PANTHER" id="PTHR33657">
    <property type="entry name" value="DOMAIN PROTEIN, PUTATIVE (AFU_ORTHOLOGUE AFUA_5G00600)-RELATED"/>
    <property type="match status" value="1"/>
</dbReference>
<dbReference type="KEGG" id="psoj:PHYSODRAFT_260049"/>
<dbReference type="InParanoid" id="G4ZML0"/>
<evidence type="ECO:0000313" key="6">
    <source>
        <dbReference type="Proteomes" id="UP000002640"/>
    </source>
</evidence>
<dbReference type="PIRSF" id="PIRSF029958">
    <property type="entry name" value="Necrosis-inducing_protein"/>
    <property type="match status" value="1"/>
</dbReference>
<dbReference type="RefSeq" id="XP_009529106.1">
    <property type="nucleotide sequence ID" value="XM_009530811.1"/>
</dbReference>
<gene>
    <name evidence="5" type="ORF">PHYSODRAFT_260049</name>
</gene>
<keyword evidence="4" id="KW-0843">Virulence</keyword>
<name>G4ZML0_PHYSP</name>
<dbReference type="STRING" id="1094619.G4ZML0"/>
<keyword evidence="3" id="KW-0964">Secreted</keyword>
<sequence length="208" mass="23190">MAILEHCLTSIWAHWAGKPTPWLRRSTCCVLLGCHPYPAVDADENTNLGLSLFSCKGSSLGSQVYGCVTAYEDSYAIMYAWYFPRDRKGTFGHCHGWEHAIVWLARRGAEDANISSVSASVSDGKYFTITPPDAAMVEATSVKFQYKAKTFSHYVNVTTEAGDFQDLVMWEDMPAAARTALNLNDFGSATVPFKEDTFRDNVEEAYPW</sequence>
<dbReference type="SMR" id="G4ZML0"/>
<keyword evidence="6" id="KW-1185">Reference proteome</keyword>
<evidence type="ECO:0000313" key="5">
    <source>
        <dbReference type="EMBL" id="EGZ15357.1"/>
    </source>
</evidence>
<dbReference type="OMA" id="DLVMWED"/>
<dbReference type="GeneID" id="20639147"/>
<comment type="subcellular location">
    <subcellularLocation>
        <location evidence="1">Secreted</location>
    </subcellularLocation>
</comment>
<dbReference type="AlphaFoldDB" id="G4ZML0"/>
<dbReference type="GO" id="GO:0005576">
    <property type="term" value="C:extracellular region"/>
    <property type="evidence" value="ECO:0007669"/>
    <property type="project" value="UniProtKB-SubCell"/>
</dbReference>
<dbReference type="EMBL" id="JH159155">
    <property type="protein sequence ID" value="EGZ15357.1"/>
    <property type="molecule type" value="Genomic_DNA"/>
</dbReference>
<dbReference type="InterPro" id="IPR008701">
    <property type="entry name" value="NPP1"/>
</dbReference>
<evidence type="ECO:0000256" key="3">
    <source>
        <dbReference type="ARBA" id="ARBA00022525"/>
    </source>
</evidence>
<dbReference type="Pfam" id="PF05630">
    <property type="entry name" value="NPP1"/>
    <property type="match status" value="1"/>
</dbReference>
<protein>
    <submittedName>
        <fullName evidence="5">Necrosis inducing-like protein NPP1 type</fullName>
    </submittedName>
</protein>
<accession>G4ZML0</accession>
<dbReference type="PANTHER" id="PTHR33657:SF8">
    <property type="entry name" value="DOMAIN PROTEIN, PUTATIVE (AFU_ORTHOLOGUE AFUA_5G00600)-RELATED"/>
    <property type="match status" value="1"/>
</dbReference>
<organism evidence="5 6">
    <name type="scientific">Phytophthora sojae (strain P6497)</name>
    <name type="common">Soybean stem and root rot agent</name>
    <name type="synonym">Phytophthora megasperma f. sp. glycines</name>
    <dbReference type="NCBI Taxonomy" id="1094619"/>
    <lineage>
        <taxon>Eukaryota</taxon>
        <taxon>Sar</taxon>
        <taxon>Stramenopiles</taxon>
        <taxon>Oomycota</taxon>
        <taxon>Peronosporomycetes</taxon>
        <taxon>Peronosporales</taxon>
        <taxon>Peronosporaceae</taxon>
        <taxon>Phytophthora</taxon>
    </lineage>
</organism>
<proteinExistence type="inferred from homology"/>
<dbReference type="Proteomes" id="UP000002640">
    <property type="component" value="Unassembled WGS sequence"/>
</dbReference>
<evidence type="ECO:0000256" key="2">
    <source>
        <dbReference type="ARBA" id="ARBA00009520"/>
    </source>
</evidence>
<reference evidence="5 6" key="1">
    <citation type="journal article" date="2006" name="Science">
        <title>Phytophthora genome sequences uncover evolutionary origins and mechanisms of pathogenesis.</title>
        <authorList>
            <person name="Tyler B.M."/>
            <person name="Tripathy S."/>
            <person name="Zhang X."/>
            <person name="Dehal P."/>
            <person name="Jiang R.H."/>
            <person name="Aerts A."/>
            <person name="Arredondo F.D."/>
            <person name="Baxter L."/>
            <person name="Bensasson D."/>
            <person name="Beynon J.L."/>
            <person name="Chapman J."/>
            <person name="Damasceno C.M."/>
            <person name="Dorrance A.E."/>
            <person name="Dou D."/>
            <person name="Dickerman A.W."/>
            <person name="Dubchak I.L."/>
            <person name="Garbelotto M."/>
            <person name="Gijzen M."/>
            <person name="Gordon S.G."/>
            <person name="Govers F."/>
            <person name="Grunwald N.J."/>
            <person name="Huang W."/>
            <person name="Ivors K.L."/>
            <person name="Jones R.W."/>
            <person name="Kamoun S."/>
            <person name="Krampis K."/>
            <person name="Lamour K.H."/>
            <person name="Lee M.K."/>
            <person name="McDonald W.H."/>
            <person name="Medina M."/>
            <person name="Meijer H.J."/>
            <person name="Nordberg E.K."/>
            <person name="Maclean D.J."/>
            <person name="Ospina-Giraldo M.D."/>
            <person name="Morris P.F."/>
            <person name="Phuntumart V."/>
            <person name="Putnam N.H."/>
            <person name="Rash S."/>
            <person name="Rose J.K."/>
            <person name="Sakihama Y."/>
            <person name="Salamov A.A."/>
            <person name="Savidor A."/>
            <person name="Scheuring C.F."/>
            <person name="Smith B.M."/>
            <person name="Sobral B.W."/>
            <person name="Terry A."/>
            <person name="Torto-Alalibo T.A."/>
            <person name="Win J."/>
            <person name="Xu Z."/>
            <person name="Zhang H."/>
            <person name="Grigoriev I.V."/>
            <person name="Rokhsar D.S."/>
            <person name="Boore J.L."/>
        </authorList>
    </citation>
    <scope>NUCLEOTIDE SEQUENCE [LARGE SCALE GENOMIC DNA]</scope>
    <source>
        <strain evidence="5 6">P6497</strain>
    </source>
</reference>